<keyword evidence="3 5" id="KW-0863">Zinc-finger</keyword>
<dbReference type="InterPro" id="IPR038508">
    <property type="entry name" value="ArfGAP_dom_sf"/>
</dbReference>
<evidence type="ECO:0000256" key="1">
    <source>
        <dbReference type="ARBA" id="ARBA00022468"/>
    </source>
</evidence>
<evidence type="ECO:0000256" key="6">
    <source>
        <dbReference type="SAM" id="MobiDB-lite"/>
    </source>
</evidence>
<feature type="compositionally biased region" description="Basic residues" evidence="6">
    <location>
        <begin position="303"/>
        <end position="312"/>
    </location>
</feature>
<dbReference type="SUPFAM" id="SSF57863">
    <property type="entry name" value="ArfGap/RecO-like zinc finger"/>
    <property type="match status" value="1"/>
</dbReference>
<dbReference type="PRINTS" id="PR00405">
    <property type="entry name" value="REVINTRACTNG"/>
</dbReference>
<dbReference type="GO" id="GO:0008270">
    <property type="term" value="F:zinc ion binding"/>
    <property type="evidence" value="ECO:0007669"/>
    <property type="project" value="UniProtKB-KW"/>
</dbReference>
<dbReference type="PANTHER" id="PTHR45686">
    <property type="entry name" value="ADP-RIBOSYLATION FACTOR GTPASE ACTIVATING PROTEIN 3, ISOFORM H-RELATED"/>
    <property type="match status" value="1"/>
</dbReference>
<gene>
    <name evidence="8" type="ORF">TRSC58_04472</name>
</gene>
<dbReference type="EMBL" id="AUPL01004472">
    <property type="protein sequence ID" value="ESL07835.1"/>
    <property type="molecule type" value="Genomic_DNA"/>
</dbReference>
<dbReference type="VEuPathDB" id="TriTrypDB:TRSC58_04472"/>
<evidence type="ECO:0000313" key="9">
    <source>
        <dbReference type="Proteomes" id="UP000031737"/>
    </source>
</evidence>
<protein>
    <submittedName>
        <fullName evidence="8">ADP-ribosylation factor GTPase activating protein 1</fullName>
    </submittedName>
</protein>
<evidence type="ECO:0000313" key="8">
    <source>
        <dbReference type="EMBL" id="ESL07835.1"/>
    </source>
</evidence>
<dbReference type="CDD" id="cd08830">
    <property type="entry name" value="ArfGap_ArfGap1"/>
    <property type="match status" value="1"/>
</dbReference>
<keyword evidence="2" id="KW-0479">Metal-binding</keyword>
<dbReference type="Proteomes" id="UP000031737">
    <property type="component" value="Unassembled WGS sequence"/>
</dbReference>
<feature type="compositionally biased region" description="Polar residues" evidence="6">
    <location>
        <begin position="146"/>
        <end position="158"/>
    </location>
</feature>
<dbReference type="PANTHER" id="PTHR45686:SF4">
    <property type="entry name" value="ADP-RIBOSYLATION FACTOR GTPASE ACTIVATING PROTEIN 3, ISOFORM H"/>
    <property type="match status" value="1"/>
</dbReference>
<organism evidence="8 9">
    <name type="scientific">Trypanosoma rangeli SC58</name>
    <dbReference type="NCBI Taxonomy" id="429131"/>
    <lineage>
        <taxon>Eukaryota</taxon>
        <taxon>Discoba</taxon>
        <taxon>Euglenozoa</taxon>
        <taxon>Kinetoplastea</taxon>
        <taxon>Metakinetoplastina</taxon>
        <taxon>Trypanosomatida</taxon>
        <taxon>Trypanosomatidae</taxon>
        <taxon>Trypanosoma</taxon>
        <taxon>Herpetosoma</taxon>
    </lineage>
</organism>
<dbReference type="Pfam" id="PF01412">
    <property type="entry name" value="ArfGap"/>
    <property type="match status" value="1"/>
</dbReference>
<dbReference type="Gene3D" id="1.10.220.150">
    <property type="entry name" value="Arf GTPase activating protein"/>
    <property type="match status" value="1"/>
</dbReference>
<sequence>MAQSAEDKKAFSAIIARDSECKACFECGAPNPQWCDVNHGIFICLDCSGVHRGLGVHLSFVRSSTMDGWSNWRPEKLRQMQLGGNRRAREYFERNNVPRAPIEARYKSLGALRYSAMLEAEALGNRFDEKSWCPPEWYERLTQQGMSGTGTMSPQAPQQHRPFSGMGSDGRQWSDNSSAGGSDWYSSLAGGWATLSKKATEIAGSAGTQARTLMQETDLGDVKTKLSSGWCTVSDYANQFSTKITKIAVGEADDDGLAGLTLKAKRAGQEGQNTTSSTGGMYEHIQHSVEQSSSDTSSALQKLRTRQVAKQQ</sequence>
<feature type="region of interest" description="Disordered" evidence="6">
    <location>
        <begin position="266"/>
        <end position="312"/>
    </location>
</feature>
<evidence type="ECO:0000256" key="3">
    <source>
        <dbReference type="ARBA" id="ARBA00022771"/>
    </source>
</evidence>
<evidence type="ECO:0000256" key="2">
    <source>
        <dbReference type="ARBA" id="ARBA00022723"/>
    </source>
</evidence>
<evidence type="ECO:0000259" key="7">
    <source>
        <dbReference type="PROSITE" id="PS50115"/>
    </source>
</evidence>
<comment type="caution">
    <text evidence="8">The sequence shown here is derived from an EMBL/GenBank/DDBJ whole genome shotgun (WGS) entry which is preliminary data.</text>
</comment>
<keyword evidence="1" id="KW-0343">GTPase activation</keyword>
<reference evidence="8 9" key="1">
    <citation type="submission" date="2013-07" db="EMBL/GenBank/DDBJ databases">
        <authorList>
            <person name="Stoco P.H."/>
            <person name="Wagner G."/>
            <person name="Gerber A."/>
            <person name="Zaha A."/>
            <person name="Thompson C."/>
            <person name="Bartholomeu D.C."/>
            <person name="Luckemeyer D.D."/>
            <person name="Bahia D."/>
            <person name="Loreto E."/>
            <person name="Prestes E.B."/>
            <person name="Lima F.M."/>
            <person name="Rodrigues-Luiz G."/>
            <person name="Vallejo G.A."/>
            <person name="Filho J.F."/>
            <person name="Monteiro K.M."/>
            <person name="Tyler K.M."/>
            <person name="de Almeida L.G."/>
            <person name="Ortiz M.F."/>
            <person name="Siervo M.A."/>
            <person name="de Moraes M.H."/>
            <person name="Cunha O.L."/>
            <person name="Mendonca-Neto R."/>
            <person name="Silva R."/>
            <person name="Teixeira S.M."/>
            <person name="Murta S.M."/>
            <person name="Sincero T.C."/>
            <person name="Mendes T.A."/>
            <person name="Urmenyi T.P."/>
            <person name="Silva V.G."/>
            <person name="da Rocha W.D."/>
            <person name="Andersson B."/>
            <person name="Romanha A.J."/>
            <person name="Steindel M."/>
            <person name="de Vasconcelos A.T."/>
            <person name="Grisard E.C."/>
        </authorList>
    </citation>
    <scope>NUCLEOTIDE SEQUENCE [LARGE SCALE GENOMIC DNA]</scope>
    <source>
        <strain evidence="8 9">SC58</strain>
    </source>
</reference>
<feature type="compositionally biased region" description="Polar residues" evidence="6">
    <location>
        <begin position="288"/>
        <end position="300"/>
    </location>
</feature>
<evidence type="ECO:0000256" key="5">
    <source>
        <dbReference type="PROSITE-ProRule" id="PRU00288"/>
    </source>
</evidence>
<dbReference type="InterPro" id="IPR001164">
    <property type="entry name" value="ArfGAP_dom"/>
</dbReference>
<dbReference type="SMART" id="SM00105">
    <property type="entry name" value="ArfGap"/>
    <property type="match status" value="1"/>
</dbReference>
<feature type="domain" description="Arf-GAP" evidence="7">
    <location>
        <begin position="8"/>
        <end position="114"/>
    </location>
</feature>
<accession>A0A061J0J6</accession>
<name>A0A061J0J6_TRYRA</name>
<proteinExistence type="predicted"/>
<feature type="compositionally biased region" description="Polar residues" evidence="6">
    <location>
        <begin position="270"/>
        <end position="279"/>
    </location>
</feature>
<dbReference type="GO" id="GO:0005096">
    <property type="term" value="F:GTPase activator activity"/>
    <property type="evidence" value="ECO:0007669"/>
    <property type="project" value="UniProtKB-KW"/>
</dbReference>
<dbReference type="PROSITE" id="PS50115">
    <property type="entry name" value="ARFGAP"/>
    <property type="match status" value="1"/>
</dbReference>
<keyword evidence="4" id="KW-0862">Zinc</keyword>
<dbReference type="GO" id="GO:0000139">
    <property type="term" value="C:Golgi membrane"/>
    <property type="evidence" value="ECO:0007669"/>
    <property type="project" value="GOC"/>
</dbReference>
<dbReference type="OrthoDB" id="983479at2759"/>
<feature type="region of interest" description="Disordered" evidence="6">
    <location>
        <begin position="146"/>
        <end position="178"/>
    </location>
</feature>
<dbReference type="InterPro" id="IPR037278">
    <property type="entry name" value="ARFGAP/RecO"/>
</dbReference>
<dbReference type="AlphaFoldDB" id="A0A061J0J6"/>
<evidence type="ECO:0000256" key="4">
    <source>
        <dbReference type="ARBA" id="ARBA00022833"/>
    </source>
</evidence>
<keyword evidence="9" id="KW-1185">Reference proteome</keyword>
<dbReference type="GO" id="GO:0048205">
    <property type="term" value="P:COPI coating of Golgi vesicle"/>
    <property type="evidence" value="ECO:0007669"/>
    <property type="project" value="TreeGrafter"/>
</dbReference>